<sequence>MPDASAVRLDPSLHKFATHQSTGGPNDNYYGLRATMDVEMAMRLLGATIWTALVLYEQTMLWFHQEWRTYQA</sequence>
<keyword evidence="2" id="KW-1185">Reference proteome</keyword>
<dbReference type="EMBL" id="SPHZ02000005">
    <property type="protein sequence ID" value="KAF0920569.1"/>
    <property type="molecule type" value="Genomic_DNA"/>
</dbReference>
<comment type="caution">
    <text evidence="1">The sequence shown here is derived from an EMBL/GenBank/DDBJ whole genome shotgun (WGS) entry which is preliminary data.</text>
</comment>
<evidence type="ECO:0000313" key="2">
    <source>
        <dbReference type="Proteomes" id="UP000479710"/>
    </source>
</evidence>
<name>A0A6G1E724_9ORYZ</name>
<reference evidence="1 2" key="1">
    <citation type="submission" date="2019-11" db="EMBL/GenBank/DDBJ databases">
        <title>Whole genome sequence of Oryza granulata.</title>
        <authorList>
            <person name="Li W."/>
        </authorList>
    </citation>
    <scope>NUCLEOTIDE SEQUENCE [LARGE SCALE GENOMIC DNA]</scope>
    <source>
        <strain evidence="2">cv. Menghai</strain>
        <tissue evidence="1">Leaf</tissue>
    </source>
</reference>
<organism evidence="1 2">
    <name type="scientific">Oryza meyeriana var. granulata</name>
    <dbReference type="NCBI Taxonomy" id="110450"/>
    <lineage>
        <taxon>Eukaryota</taxon>
        <taxon>Viridiplantae</taxon>
        <taxon>Streptophyta</taxon>
        <taxon>Embryophyta</taxon>
        <taxon>Tracheophyta</taxon>
        <taxon>Spermatophyta</taxon>
        <taxon>Magnoliopsida</taxon>
        <taxon>Liliopsida</taxon>
        <taxon>Poales</taxon>
        <taxon>Poaceae</taxon>
        <taxon>BOP clade</taxon>
        <taxon>Oryzoideae</taxon>
        <taxon>Oryzeae</taxon>
        <taxon>Oryzinae</taxon>
        <taxon>Oryza</taxon>
        <taxon>Oryza meyeriana</taxon>
    </lineage>
</organism>
<protein>
    <submittedName>
        <fullName evidence="1">Uncharacterized protein</fullName>
    </submittedName>
</protein>
<proteinExistence type="predicted"/>
<accession>A0A6G1E724</accession>
<dbReference type="AlphaFoldDB" id="A0A6G1E724"/>
<dbReference type="Proteomes" id="UP000479710">
    <property type="component" value="Unassembled WGS sequence"/>
</dbReference>
<evidence type="ECO:0000313" key="1">
    <source>
        <dbReference type="EMBL" id="KAF0920569.1"/>
    </source>
</evidence>
<gene>
    <name evidence="1" type="ORF">E2562_035695</name>
</gene>